<dbReference type="Gene3D" id="2.40.30.170">
    <property type="match status" value="1"/>
</dbReference>
<dbReference type="PRINTS" id="PR01490">
    <property type="entry name" value="RTXTOXIND"/>
</dbReference>
<dbReference type="Pfam" id="PF26002">
    <property type="entry name" value="Beta-barrel_AprE"/>
    <property type="match status" value="1"/>
</dbReference>
<dbReference type="RefSeq" id="WP_051511550.1">
    <property type="nucleotide sequence ID" value="NZ_AVFL01000002.1"/>
</dbReference>
<dbReference type="InterPro" id="IPR058982">
    <property type="entry name" value="Beta-barrel_AprE"/>
</dbReference>
<evidence type="ECO:0000313" key="12">
    <source>
        <dbReference type="EMBL" id="EWY42283.1"/>
    </source>
</evidence>
<dbReference type="EMBL" id="AVFL01000002">
    <property type="protein sequence ID" value="EWY42283.1"/>
    <property type="molecule type" value="Genomic_DNA"/>
</dbReference>
<gene>
    <name evidence="12" type="ORF">N825_20555</name>
</gene>
<keyword evidence="13" id="KW-1185">Reference proteome</keyword>
<evidence type="ECO:0000256" key="4">
    <source>
        <dbReference type="ARBA" id="ARBA00022475"/>
    </source>
</evidence>
<keyword evidence="6" id="KW-0812">Transmembrane</keyword>
<dbReference type="AlphaFoldDB" id="W9HEG1"/>
<dbReference type="STRING" id="1385369.N825_20555"/>
<evidence type="ECO:0000256" key="2">
    <source>
        <dbReference type="ARBA" id="ARBA00009477"/>
    </source>
</evidence>
<dbReference type="InterPro" id="IPR010129">
    <property type="entry name" value="T1SS_HlyD"/>
</dbReference>
<dbReference type="PANTHER" id="PTHR30386">
    <property type="entry name" value="MEMBRANE FUSION SUBUNIT OF EMRAB-TOLC MULTIDRUG EFFLUX PUMP"/>
    <property type="match status" value="1"/>
</dbReference>
<dbReference type="NCBIfam" id="TIGR01843">
    <property type="entry name" value="type_I_hlyD"/>
    <property type="match status" value="1"/>
</dbReference>
<name>W9HEG1_9PROT</name>
<keyword evidence="10" id="KW-0175">Coiled coil</keyword>
<dbReference type="PANTHER" id="PTHR30386:SF26">
    <property type="entry name" value="TRANSPORT PROTEIN COMB"/>
    <property type="match status" value="1"/>
</dbReference>
<evidence type="ECO:0000256" key="9">
    <source>
        <dbReference type="RuleBase" id="RU365093"/>
    </source>
</evidence>
<feature type="domain" description="AprE-like beta-barrel" evidence="11">
    <location>
        <begin position="320"/>
        <end position="411"/>
    </location>
</feature>
<evidence type="ECO:0000256" key="8">
    <source>
        <dbReference type="ARBA" id="ARBA00023136"/>
    </source>
</evidence>
<feature type="coiled-coil region" evidence="10">
    <location>
        <begin position="250"/>
        <end position="277"/>
    </location>
</feature>
<accession>W9HEG1</accession>
<organism evidence="12 13">
    <name type="scientific">Skermanella stibiiresistens SB22</name>
    <dbReference type="NCBI Taxonomy" id="1385369"/>
    <lineage>
        <taxon>Bacteria</taxon>
        <taxon>Pseudomonadati</taxon>
        <taxon>Pseudomonadota</taxon>
        <taxon>Alphaproteobacteria</taxon>
        <taxon>Rhodospirillales</taxon>
        <taxon>Azospirillaceae</taxon>
        <taxon>Skermanella</taxon>
    </lineage>
</organism>
<dbReference type="GO" id="GO:0015031">
    <property type="term" value="P:protein transport"/>
    <property type="evidence" value="ECO:0007669"/>
    <property type="project" value="InterPro"/>
</dbReference>
<keyword evidence="4 9" id="KW-1003">Cell membrane</keyword>
<comment type="caution">
    <text evidence="12">The sequence shown here is derived from an EMBL/GenBank/DDBJ whole genome shotgun (WGS) entry which is preliminary data.</text>
</comment>
<sequence length="434" mass="48090">MRRDTREFLPDALALERRPLPFPARATLHALCACVVCFLAWAAWARVDRIVTADGRLVTTEPLTVVQPLETSIIRTLNVAIGDVVTAGTVLATLDPTFTDADAASLRTRLESLEAQIRRLDAVTGDHPMASAEGPDQEIQRSILERQVLEYQSRLESFRQRSARVDASLATARVGQRDLAERLSVFSEIEGMRRDLNERQTGSRLQLLEATSQVLALRGQLNDMRNKEAELLHERSVIEADSMAFAGEWRRKLSEELIQARRDRDDVAERLVKAERRGSLVSLTSPVDAVVLEMAKLSVGSIVKDAEPLVKLVPLNVPLELEVDIAAGDIGLVEPGAPVRIKLEAFPFQRHGTLDGEVRTIGADAVLDPAERSSGAHHRTRVRLLTTRPRDVPESQRIGPGFVARAEIKVGTRSVLSFLLYPIIRTLDESVREP</sequence>
<keyword evidence="8" id="KW-0472">Membrane</keyword>
<dbReference type="GO" id="GO:0005886">
    <property type="term" value="C:plasma membrane"/>
    <property type="evidence" value="ECO:0007669"/>
    <property type="project" value="UniProtKB-SubCell"/>
</dbReference>
<evidence type="ECO:0000259" key="11">
    <source>
        <dbReference type="Pfam" id="PF26002"/>
    </source>
</evidence>
<dbReference type="PATRIC" id="fig|1385369.3.peg.1030"/>
<dbReference type="InterPro" id="IPR050739">
    <property type="entry name" value="MFP"/>
</dbReference>
<evidence type="ECO:0000256" key="1">
    <source>
        <dbReference type="ARBA" id="ARBA00004377"/>
    </source>
</evidence>
<comment type="similarity">
    <text evidence="2 9">Belongs to the membrane fusion protein (MFP) (TC 8.A.1) family.</text>
</comment>
<reference evidence="12 13" key="1">
    <citation type="submission" date="2013-08" db="EMBL/GenBank/DDBJ databases">
        <title>The genome sequence of Skermanella stibiiresistens.</title>
        <authorList>
            <person name="Zhu W."/>
            <person name="Wang G."/>
        </authorList>
    </citation>
    <scope>NUCLEOTIDE SEQUENCE [LARGE SCALE GENOMIC DNA]</scope>
    <source>
        <strain evidence="12 13">SB22</strain>
    </source>
</reference>
<keyword evidence="5 9" id="KW-0997">Cell inner membrane</keyword>
<evidence type="ECO:0000256" key="10">
    <source>
        <dbReference type="SAM" id="Coils"/>
    </source>
</evidence>
<evidence type="ECO:0000313" key="13">
    <source>
        <dbReference type="Proteomes" id="UP000019486"/>
    </source>
</evidence>
<protein>
    <recommendedName>
        <fullName evidence="9">Membrane fusion protein (MFP) family protein</fullName>
    </recommendedName>
</protein>
<keyword evidence="7" id="KW-1133">Transmembrane helix</keyword>
<dbReference type="Proteomes" id="UP000019486">
    <property type="component" value="Unassembled WGS sequence"/>
</dbReference>
<evidence type="ECO:0000256" key="3">
    <source>
        <dbReference type="ARBA" id="ARBA00022448"/>
    </source>
</evidence>
<evidence type="ECO:0000256" key="7">
    <source>
        <dbReference type="ARBA" id="ARBA00022989"/>
    </source>
</evidence>
<evidence type="ECO:0000256" key="6">
    <source>
        <dbReference type="ARBA" id="ARBA00022692"/>
    </source>
</evidence>
<proteinExistence type="inferred from homology"/>
<comment type="subcellular location">
    <subcellularLocation>
        <location evidence="1 9">Cell inner membrane</location>
        <topology evidence="1 9">Single-pass membrane protein</topology>
    </subcellularLocation>
</comment>
<feature type="coiled-coil region" evidence="10">
    <location>
        <begin position="103"/>
        <end position="161"/>
    </location>
</feature>
<keyword evidence="3 9" id="KW-0813">Transport</keyword>
<evidence type="ECO:0000256" key="5">
    <source>
        <dbReference type="ARBA" id="ARBA00022519"/>
    </source>
</evidence>